<evidence type="ECO:0000313" key="7">
    <source>
        <dbReference type="Proteomes" id="UP000003688"/>
    </source>
</evidence>
<comment type="caution">
    <text evidence="6">The sequence shown here is derived from an EMBL/GenBank/DDBJ whole genome shotgun (WGS) entry which is preliminary data.</text>
</comment>
<dbReference type="Proteomes" id="UP000003688">
    <property type="component" value="Unassembled WGS sequence"/>
</dbReference>
<name>B9XT14_PEDPL</name>
<protein>
    <submittedName>
        <fullName evidence="6">Restriction modification system DNA specificity domain protein</fullName>
    </submittedName>
</protein>
<comment type="similarity">
    <text evidence="1">Belongs to the type-I restriction system S methylase family.</text>
</comment>
<dbReference type="GO" id="GO:0009307">
    <property type="term" value="P:DNA restriction-modification system"/>
    <property type="evidence" value="ECO:0007669"/>
    <property type="project" value="UniProtKB-KW"/>
</dbReference>
<dbReference type="SUPFAM" id="SSF116734">
    <property type="entry name" value="DNA methylase specificity domain"/>
    <property type="match status" value="2"/>
</dbReference>
<dbReference type="InterPro" id="IPR052021">
    <property type="entry name" value="Type-I_RS_S_subunit"/>
</dbReference>
<dbReference type="RefSeq" id="WP_007418947.1">
    <property type="nucleotide sequence ID" value="NZ_ABOX02000092.1"/>
</dbReference>
<dbReference type="Pfam" id="PF01420">
    <property type="entry name" value="Methylase_S"/>
    <property type="match status" value="2"/>
</dbReference>
<dbReference type="InterPro" id="IPR044946">
    <property type="entry name" value="Restrct_endonuc_typeI_TRD_sf"/>
</dbReference>
<sequence>MKLPTEWRVLPFGEVVEHSQYGISTPTSPDGTIPILGMKNINDGQVVVGNPDRVSITEAVLAKQRLKDGDLLFNRTNSLDLVGKTGLFRESGDFVCASYLVRFRLRRNLVDPRYVCYLFNTSHSQRIMRQLATKAVAQANINPTSLQRKFLLPLPPRQEQVAIADLLEFWDDDICRTESRLGKKLEFKRGLMQQLLTGQTQFKEFKGKPWRKLHLGDIVNFEPRVVPKPKGAFLAAGIRSHGKGVFLKRDFEAEDIALDELFVLRADDLVVNITFGWEGAAAIVPSEADGALVSHRFPTFTFKPAVSFPGYFRHVIKQKRFVHAMGLASPGGAGRNRVLSKTEFMRIPIDLPSMAEQERIATVLNDCDREIELLQKQLDALKEQKRGLMQKLLTGEIRVKAPDKI</sequence>
<accession>B9XT14</accession>
<feature type="coiled-coil region" evidence="4">
    <location>
        <begin position="364"/>
        <end position="391"/>
    </location>
</feature>
<dbReference type="CDD" id="cd17524">
    <property type="entry name" value="RMtype1_S_EcoUTORF5051P-TRD2-CR2_like"/>
    <property type="match status" value="1"/>
</dbReference>
<gene>
    <name evidence="6" type="ORF">Cflav_PD0059</name>
</gene>
<dbReference type="Gene3D" id="3.90.220.20">
    <property type="entry name" value="DNA methylase specificity domains"/>
    <property type="match status" value="2"/>
</dbReference>
<organism evidence="6 7">
    <name type="scientific">Pedosphaera parvula (strain Ellin514)</name>
    <dbReference type="NCBI Taxonomy" id="320771"/>
    <lineage>
        <taxon>Bacteria</taxon>
        <taxon>Pseudomonadati</taxon>
        <taxon>Verrucomicrobiota</taxon>
        <taxon>Pedosphaerae</taxon>
        <taxon>Pedosphaerales</taxon>
        <taxon>Pedosphaeraceae</taxon>
        <taxon>Pedosphaera</taxon>
    </lineage>
</organism>
<evidence type="ECO:0000259" key="5">
    <source>
        <dbReference type="Pfam" id="PF01420"/>
    </source>
</evidence>
<dbReference type="STRING" id="320771.Cflav_PD0059"/>
<evidence type="ECO:0000256" key="1">
    <source>
        <dbReference type="ARBA" id="ARBA00010923"/>
    </source>
</evidence>
<dbReference type="PANTHER" id="PTHR30408:SF12">
    <property type="entry name" value="TYPE I RESTRICTION ENZYME MJAVIII SPECIFICITY SUBUNIT"/>
    <property type="match status" value="1"/>
</dbReference>
<reference evidence="6 7" key="1">
    <citation type="journal article" date="2011" name="J. Bacteriol.">
        <title>Genome sequence of 'Pedosphaera parvula' Ellin514, an aerobic Verrucomicrobial isolate from pasture soil.</title>
        <authorList>
            <person name="Kant R."/>
            <person name="van Passel M.W."/>
            <person name="Sangwan P."/>
            <person name="Palva A."/>
            <person name="Lucas S."/>
            <person name="Copeland A."/>
            <person name="Lapidus A."/>
            <person name="Glavina Del Rio T."/>
            <person name="Dalin E."/>
            <person name="Tice H."/>
            <person name="Bruce D."/>
            <person name="Goodwin L."/>
            <person name="Pitluck S."/>
            <person name="Chertkov O."/>
            <person name="Larimer F.W."/>
            <person name="Land M.L."/>
            <person name="Hauser L."/>
            <person name="Brettin T.S."/>
            <person name="Detter J.C."/>
            <person name="Han S."/>
            <person name="de Vos W.M."/>
            <person name="Janssen P.H."/>
            <person name="Smidt H."/>
        </authorList>
    </citation>
    <scope>NUCLEOTIDE SEQUENCE [LARGE SCALE GENOMIC DNA]</scope>
    <source>
        <strain evidence="6 7">Ellin514</strain>
    </source>
</reference>
<evidence type="ECO:0000256" key="3">
    <source>
        <dbReference type="ARBA" id="ARBA00023125"/>
    </source>
</evidence>
<feature type="domain" description="Type I restriction modification DNA specificity" evidence="5">
    <location>
        <begin position="273"/>
        <end position="382"/>
    </location>
</feature>
<evidence type="ECO:0000313" key="6">
    <source>
        <dbReference type="EMBL" id="EEF57024.1"/>
    </source>
</evidence>
<proteinExistence type="inferred from homology"/>
<keyword evidence="4" id="KW-0175">Coiled coil</keyword>
<dbReference type="OrthoDB" id="188561at2"/>
<dbReference type="InterPro" id="IPR000055">
    <property type="entry name" value="Restrct_endonuc_typeI_TRD"/>
</dbReference>
<keyword evidence="3" id="KW-0238">DNA-binding</keyword>
<dbReference type="GO" id="GO:0003677">
    <property type="term" value="F:DNA binding"/>
    <property type="evidence" value="ECO:0007669"/>
    <property type="project" value="UniProtKB-KW"/>
</dbReference>
<feature type="domain" description="Type I restriction modification DNA specificity" evidence="5">
    <location>
        <begin position="5"/>
        <end position="174"/>
    </location>
</feature>
<keyword evidence="2" id="KW-0680">Restriction system</keyword>
<keyword evidence="7" id="KW-1185">Reference proteome</keyword>
<dbReference type="AlphaFoldDB" id="B9XT14"/>
<evidence type="ECO:0000256" key="2">
    <source>
        <dbReference type="ARBA" id="ARBA00022747"/>
    </source>
</evidence>
<dbReference type="PANTHER" id="PTHR30408">
    <property type="entry name" value="TYPE-1 RESTRICTION ENZYME ECOKI SPECIFICITY PROTEIN"/>
    <property type="match status" value="1"/>
</dbReference>
<dbReference type="EMBL" id="ABOX02000092">
    <property type="protein sequence ID" value="EEF57024.1"/>
    <property type="molecule type" value="Genomic_DNA"/>
</dbReference>
<evidence type="ECO:0000256" key="4">
    <source>
        <dbReference type="SAM" id="Coils"/>
    </source>
</evidence>